<keyword evidence="2" id="KW-1185">Reference proteome</keyword>
<gene>
    <name evidence="3" type="primary">LOC106477066</name>
</gene>
<evidence type="ECO:0000313" key="3">
    <source>
        <dbReference type="RefSeq" id="XP_013793120.1"/>
    </source>
</evidence>
<keyword evidence="1" id="KW-0732">Signal</keyword>
<dbReference type="PANTHER" id="PTHR11008:SF9">
    <property type="entry name" value="PROTEIN TAKEOUT-LIKE PROTEIN"/>
    <property type="match status" value="1"/>
</dbReference>
<evidence type="ECO:0000313" key="2">
    <source>
        <dbReference type="Proteomes" id="UP000694941"/>
    </source>
</evidence>
<name>A0ABM1C2M7_LIMPO</name>
<dbReference type="Gene3D" id="3.15.10.30">
    <property type="entry name" value="Haemolymph juvenile hormone binding protein"/>
    <property type="match status" value="1"/>
</dbReference>
<dbReference type="InterPro" id="IPR017943">
    <property type="entry name" value="Bactericidal_perm-incr_a/b_dom"/>
</dbReference>
<feature type="signal peptide" evidence="1">
    <location>
        <begin position="1"/>
        <end position="22"/>
    </location>
</feature>
<sequence length="251" mass="28090">MMWFYVLSYFFLALSLFDVVSLENHGYIEKRALRVRRDDALYNYLQTVLENFRAIMKQGSSNPKIPVLDPLSVRPQNIDESKGSTKISVKLWDILIRGLSDFQIKQLNADINKLKLQIKLNIPKLIATGKYELNGKIINIFPLSGNGNARIEAKDVDVEGEATLGLSSGKLKVLRLDLHLQFHSILVNFENLLGGGNFGDLLNQLISSLGRPLFDKFGPKLVNDLEDGLKESLNKELGKFSLSDILAGKTG</sequence>
<dbReference type="Proteomes" id="UP000694941">
    <property type="component" value="Unplaced"/>
</dbReference>
<evidence type="ECO:0000256" key="1">
    <source>
        <dbReference type="SAM" id="SignalP"/>
    </source>
</evidence>
<feature type="chain" id="PRO_5047394066" evidence="1">
    <location>
        <begin position="23"/>
        <end position="251"/>
    </location>
</feature>
<dbReference type="SMART" id="SM00700">
    <property type="entry name" value="JHBP"/>
    <property type="match status" value="1"/>
</dbReference>
<dbReference type="Pfam" id="PF06585">
    <property type="entry name" value="JHBP"/>
    <property type="match status" value="1"/>
</dbReference>
<reference evidence="3" key="1">
    <citation type="submission" date="2025-08" db="UniProtKB">
        <authorList>
            <consortium name="RefSeq"/>
        </authorList>
    </citation>
    <scope>IDENTIFICATION</scope>
    <source>
        <tissue evidence="3">Muscle</tissue>
    </source>
</reference>
<dbReference type="RefSeq" id="XP_013793120.1">
    <property type="nucleotide sequence ID" value="XM_013937666.2"/>
</dbReference>
<dbReference type="InterPro" id="IPR038606">
    <property type="entry name" value="To_sf"/>
</dbReference>
<dbReference type="InterPro" id="IPR010562">
    <property type="entry name" value="Haemolymph_juvenile_hormone-bd"/>
</dbReference>
<dbReference type="PANTHER" id="PTHR11008">
    <property type="entry name" value="PROTEIN TAKEOUT-LIKE PROTEIN"/>
    <property type="match status" value="1"/>
</dbReference>
<proteinExistence type="predicted"/>
<protein>
    <submittedName>
        <fullName evidence="3">Uncharacterized protein LOC106477066</fullName>
    </submittedName>
</protein>
<dbReference type="GeneID" id="106477066"/>
<accession>A0ABM1C2M7</accession>
<organism evidence="2 3">
    <name type="scientific">Limulus polyphemus</name>
    <name type="common">Atlantic horseshoe crab</name>
    <dbReference type="NCBI Taxonomy" id="6850"/>
    <lineage>
        <taxon>Eukaryota</taxon>
        <taxon>Metazoa</taxon>
        <taxon>Ecdysozoa</taxon>
        <taxon>Arthropoda</taxon>
        <taxon>Chelicerata</taxon>
        <taxon>Merostomata</taxon>
        <taxon>Xiphosura</taxon>
        <taxon>Limulidae</taxon>
        <taxon>Limulus</taxon>
    </lineage>
</organism>
<dbReference type="SUPFAM" id="SSF55394">
    <property type="entry name" value="Bactericidal permeability-increasing protein, BPI"/>
    <property type="match status" value="1"/>
</dbReference>